<protein>
    <submittedName>
        <fullName evidence="2">Uncharacterized protein LOC142163394</fullName>
    </submittedName>
</protein>
<keyword evidence="1" id="KW-1185">Reference proteome</keyword>
<gene>
    <name evidence="2" type="primary">LOC142163394</name>
</gene>
<name>A0AC58RVV2_TOBAC</name>
<reference evidence="2" key="2">
    <citation type="submission" date="2025-08" db="UniProtKB">
        <authorList>
            <consortium name="RefSeq"/>
        </authorList>
    </citation>
    <scope>IDENTIFICATION</scope>
    <source>
        <tissue evidence="2">Leaf</tissue>
    </source>
</reference>
<sequence length="224" mass="26123">MDGFEACLTLVYGFNTIEQRKSLWSNLNDISTQMTKPWIIGGDFNAMLYTQDRMYGNPVAMSEMEDFSDCIHNLFLNELAWKGEYYTWSNKQQGDDRILSRIDRVFGSDLWMSNWGHICTEYDVPLISDHSPVLLNIKSIRSNIKPPFRFFNVWIDHKEFGNIVKSIWNRGLAKDDMENVCKTLKALKPLFKKLNADEYKGITKRIEDARSDLVTVQKKYAKPI</sequence>
<proteinExistence type="predicted"/>
<organism evidence="1 2">
    <name type="scientific">Nicotiana tabacum</name>
    <name type="common">Common tobacco</name>
    <dbReference type="NCBI Taxonomy" id="4097"/>
    <lineage>
        <taxon>Eukaryota</taxon>
        <taxon>Viridiplantae</taxon>
        <taxon>Streptophyta</taxon>
        <taxon>Embryophyta</taxon>
        <taxon>Tracheophyta</taxon>
        <taxon>Spermatophyta</taxon>
        <taxon>Magnoliopsida</taxon>
        <taxon>eudicotyledons</taxon>
        <taxon>Gunneridae</taxon>
        <taxon>Pentapetalae</taxon>
        <taxon>asterids</taxon>
        <taxon>lamiids</taxon>
        <taxon>Solanales</taxon>
        <taxon>Solanaceae</taxon>
        <taxon>Nicotianoideae</taxon>
        <taxon>Nicotianeae</taxon>
        <taxon>Nicotiana</taxon>
    </lineage>
</organism>
<evidence type="ECO:0000313" key="1">
    <source>
        <dbReference type="Proteomes" id="UP000790787"/>
    </source>
</evidence>
<dbReference type="RefSeq" id="XP_075076779.1">
    <property type="nucleotide sequence ID" value="XM_075220678.1"/>
</dbReference>
<accession>A0AC58RVV2</accession>
<dbReference type="Proteomes" id="UP000790787">
    <property type="component" value="Chromosome 1"/>
</dbReference>
<evidence type="ECO:0000313" key="2">
    <source>
        <dbReference type="RefSeq" id="XP_075076779.1"/>
    </source>
</evidence>
<reference evidence="1" key="1">
    <citation type="journal article" date="2014" name="Nat. Commun.">
        <title>The tobacco genome sequence and its comparison with those of tomato and potato.</title>
        <authorList>
            <person name="Sierro N."/>
            <person name="Battey J.N."/>
            <person name="Ouadi S."/>
            <person name="Bakaher N."/>
            <person name="Bovet L."/>
            <person name="Willig A."/>
            <person name="Goepfert S."/>
            <person name="Peitsch M.C."/>
            <person name="Ivanov N.V."/>
        </authorList>
    </citation>
    <scope>NUCLEOTIDE SEQUENCE [LARGE SCALE GENOMIC DNA]</scope>
</reference>